<keyword evidence="1" id="KW-0472">Membrane</keyword>
<gene>
    <name evidence="2" type="ORF">CFK37_17460</name>
</gene>
<dbReference type="AlphaFoldDB" id="A0A220U6R9"/>
<evidence type="ECO:0000256" key="1">
    <source>
        <dbReference type="SAM" id="Phobius"/>
    </source>
</evidence>
<dbReference type="KEGG" id="vil:CFK37_17460"/>
<evidence type="ECO:0000313" key="3">
    <source>
        <dbReference type="Proteomes" id="UP000198312"/>
    </source>
</evidence>
<dbReference type="EMBL" id="CP022315">
    <property type="protein sequence ID" value="ASK63817.1"/>
    <property type="molecule type" value="Genomic_DNA"/>
</dbReference>
<evidence type="ECO:0000313" key="2">
    <source>
        <dbReference type="EMBL" id="ASK63817.1"/>
    </source>
</evidence>
<accession>A0A220U6R9</accession>
<sequence length="96" mass="11210">MFEFLMELPMDLQFYVVFMSALLPLSFFVVNHYLASSHSNCSFAEARYVYEKYITKSLQYNLDSSTNDIIIFISNCIRLKDSPNDGKDDHQLLLTH</sequence>
<protein>
    <submittedName>
        <fullName evidence="2">Uncharacterized protein</fullName>
    </submittedName>
</protein>
<dbReference type="OrthoDB" id="2969284at2"/>
<keyword evidence="3" id="KW-1185">Reference proteome</keyword>
<proteinExistence type="predicted"/>
<keyword evidence="1" id="KW-1133">Transmembrane helix</keyword>
<keyword evidence="1" id="KW-0812">Transmembrane</keyword>
<organism evidence="2 3">
    <name type="scientific">Virgibacillus phasianinus</name>
    <dbReference type="NCBI Taxonomy" id="2017483"/>
    <lineage>
        <taxon>Bacteria</taxon>
        <taxon>Bacillati</taxon>
        <taxon>Bacillota</taxon>
        <taxon>Bacilli</taxon>
        <taxon>Bacillales</taxon>
        <taxon>Bacillaceae</taxon>
        <taxon>Virgibacillus</taxon>
    </lineage>
</organism>
<name>A0A220U6R9_9BACI</name>
<dbReference type="RefSeq" id="WP_089063076.1">
    <property type="nucleotide sequence ID" value="NZ_CP022315.1"/>
</dbReference>
<feature type="transmembrane region" description="Helical" evidence="1">
    <location>
        <begin position="12"/>
        <end position="30"/>
    </location>
</feature>
<reference evidence="2 3" key="1">
    <citation type="submission" date="2017-07" db="EMBL/GenBank/DDBJ databases">
        <title>Virgibacillus sp. LM2416.</title>
        <authorList>
            <person name="Tak E.J."/>
            <person name="Bae J.-W."/>
        </authorList>
    </citation>
    <scope>NUCLEOTIDE SEQUENCE [LARGE SCALE GENOMIC DNA]</scope>
    <source>
        <strain evidence="2 3">LM2416</strain>
    </source>
</reference>
<dbReference type="Proteomes" id="UP000198312">
    <property type="component" value="Chromosome"/>
</dbReference>